<dbReference type="GO" id="GO:0005737">
    <property type="term" value="C:cytoplasm"/>
    <property type="evidence" value="ECO:0007669"/>
    <property type="project" value="TreeGrafter"/>
</dbReference>
<dbReference type="OrthoDB" id="5371740at2759"/>
<comment type="similarity">
    <text evidence="1">Belongs to the short-chain dehydrogenases/reductases (SDR) family.</text>
</comment>
<dbReference type="Pfam" id="PF00106">
    <property type="entry name" value="adh_short"/>
    <property type="match status" value="1"/>
</dbReference>
<dbReference type="InterPro" id="IPR002347">
    <property type="entry name" value="SDR_fam"/>
</dbReference>
<dbReference type="Gene3D" id="3.40.50.720">
    <property type="entry name" value="NAD(P)-binding Rossmann-like Domain"/>
    <property type="match status" value="1"/>
</dbReference>
<evidence type="ECO:0000256" key="3">
    <source>
        <dbReference type="ARBA" id="ARBA00023002"/>
    </source>
</evidence>
<dbReference type="InterPro" id="IPR020904">
    <property type="entry name" value="Sc_DH/Rdtase_CS"/>
</dbReference>
<dbReference type="PROSITE" id="PS00061">
    <property type="entry name" value="ADH_SHORT"/>
    <property type="match status" value="1"/>
</dbReference>
<evidence type="ECO:0000256" key="2">
    <source>
        <dbReference type="ARBA" id="ARBA00022857"/>
    </source>
</evidence>
<protein>
    <submittedName>
        <fullName evidence="4">NAD(P)-binding protein</fullName>
    </submittedName>
</protein>
<proteinExistence type="inferred from homology"/>
<dbReference type="GO" id="GO:0016616">
    <property type="term" value="F:oxidoreductase activity, acting on the CH-OH group of donors, NAD or NADP as acceptor"/>
    <property type="evidence" value="ECO:0007669"/>
    <property type="project" value="TreeGrafter"/>
</dbReference>
<dbReference type="AlphaFoldDB" id="A0A8K0XSZ3"/>
<comment type="caution">
    <text evidence="4">The sequence shown here is derived from an EMBL/GenBank/DDBJ whole genome shotgun (WGS) entry which is preliminary data.</text>
</comment>
<dbReference type="PANTHER" id="PTHR44229:SF4">
    <property type="entry name" value="15-HYDROXYPROSTAGLANDIN DEHYDROGENASE [NAD(+)]"/>
    <property type="match status" value="1"/>
</dbReference>
<dbReference type="InterPro" id="IPR036291">
    <property type="entry name" value="NAD(P)-bd_dom_sf"/>
</dbReference>
<evidence type="ECO:0000256" key="1">
    <source>
        <dbReference type="ARBA" id="ARBA00006484"/>
    </source>
</evidence>
<keyword evidence="3" id="KW-0560">Oxidoreductase</keyword>
<accession>A0A8K0XSZ3</accession>
<evidence type="ECO:0000313" key="5">
    <source>
        <dbReference type="Proteomes" id="UP000813824"/>
    </source>
</evidence>
<organism evidence="4 5">
    <name type="scientific">Cristinia sonorae</name>
    <dbReference type="NCBI Taxonomy" id="1940300"/>
    <lineage>
        <taxon>Eukaryota</taxon>
        <taxon>Fungi</taxon>
        <taxon>Dikarya</taxon>
        <taxon>Basidiomycota</taxon>
        <taxon>Agaricomycotina</taxon>
        <taxon>Agaricomycetes</taxon>
        <taxon>Agaricomycetidae</taxon>
        <taxon>Agaricales</taxon>
        <taxon>Pleurotineae</taxon>
        <taxon>Stephanosporaceae</taxon>
        <taxon>Cristinia</taxon>
    </lineage>
</organism>
<dbReference type="Proteomes" id="UP000813824">
    <property type="component" value="Unassembled WGS sequence"/>
</dbReference>
<reference evidence="4" key="1">
    <citation type="journal article" date="2021" name="New Phytol.">
        <title>Evolutionary innovations through gain and loss of genes in the ectomycorrhizal Boletales.</title>
        <authorList>
            <person name="Wu G."/>
            <person name="Miyauchi S."/>
            <person name="Morin E."/>
            <person name="Kuo A."/>
            <person name="Drula E."/>
            <person name="Varga T."/>
            <person name="Kohler A."/>
            <person name="Feng B."/>
            <person name="Cao Y."/>
            <person name="Lipzen A."/>
            <person name="Daum C."/>
            <person name="Hundley H."/>
            <person name="Pangilinan J."/>
            <person name="Johnson J."/>
            <person name="Barry K."/>
            <person name="LaButti K."/>
            <person name="Ng V."/>
            <person name="Ahrendt S."/>
            <person name="Min B."/>
            <person name="Choi I.G."/>
            <person name="Park H."/>
            <person name="Plett J.M."/>
            <person name="Magnuson J."/>
            <person name="Spatafora J.W."/>
            <person name="Nagy L.G."/>
            <person name="Henrissat B."/>
            <person name="Grigoriev I.V."/>
            <person name="Yang Z.L."/>
            <person name="Xu J."/>
            <person name="Martin F.M."/>
        </authorList>
    </citation>
    <scope>NUCLEOTIDE SEQUENCE</scope>
    <source>
        <strain evidence="4">KKN 215</strain>
    </source>
</reference>
<sequence>MGAFAYIREALVCMLPITQSPSIRSMTFYEGKTALVTGSASGIGKVLVQHLVDHGARVFCCDIDAKVGQAIVDNLNASQGTETSPVAWFKKLDVSSWEDTVDGFEHVDKALHSKLDFVFANAGMNSGSKPFTRETGKPNTRSVDVNFIGVMYTIQAAINHFRRHGGGGRIVVTASAASLYPHRMDPLYSATKHAVVGLVRSASLRTEKEGIYLNAVAPAFTESPLVPEVVMKKLTKLGITVTKEKIMKAFDIFLAPDCKLNGFVALPVMDKIHMFDAPTPPGFKDKVKL</sequence>
<dbReference type="SUPFAM" id="SSF51735">
    <property type="entry name" value="NAD(P)-binding Rossmann-fold domains"/>
    <property type="match status" value="1"/>
</dbReference>
<name>A0A8K0XSZ3_9AGAR</name>
<gene>
    <name evidence="4" type="ORF">BXZ70DRAFT_921322</name>
</gene>
<dbReference type="PRINTS" id="PR00081">
    <property type="entry name" value="GDHRDH"/>
</dbReference>
<evidence type="ECO:0000313" key="4">
    <source>
        <dbReference type="EMBL" id="KAH8104521.1"/>
    </source>
</evidence>
<keyword evidence="5" id="KW-1185">Reference proteome</keyword>
<keyword evidence="2" id="KW-0521">NADP</keyword>
<dbReference type="EMBL" id="JAEVFJ010000005">
    <property type="protein sequence ID" value="KAH8104521.1"/>
    <property type="molecule type" value="Genomic_DNA"/>
</dbReference>
<dbReference type="PANTHER" id="PTHR44229">
    <property type="entry name" value="15-HYDROXYPROSTAGLANDIN DEHYDROGENASE [NAD(+)]"/>
    <property type="match status" value="1"/>
</dbReference>